<feature type="transmembrane region" description="Helical" evidence="1">
    <location>
        <begin position="62"/>
        <end position="83"/>
    </location>
</feature>
<evidence type="ECO:0000256" key="1">
    <source>
        <dbReference type="SAM" id="Phobius"/>
    </source>
</evidence>
<keyword evidence="3" id="KW-1185">Reference proteome</keyword>
<dbReference type="RefSeq" id="WP_212904142.1">
    <property type="nucleotide sequence ID" value="NZ_BOPZ01000017.1"/>
</dbReference>
<keyword evidence="1" id="KW-0472">Membrane</keyword>
<organism evidence="2 3">
    <name type="scientific">Clostridium polyendosporum</name>
    <dbReference type="NCBI Taxonomy" id="69208"/>
    <lineage>
        <taxon>Bacteria</taxon>
        <taxon>Bacillati</taxon>
        <taxon>Bacillota</taxon>
        <taxon>Clostridia</taxon>
        <taxon>Eubacteriales</taxon>
        <taxon>Clostridiaceae</taxon>
        <taxon>Clostridium</taxon>
    </lineage>
</organism>
<feature type="transmembrane region" description="Helical" evidence="1">
    <location>
        <begin position="90"/>
        <end position="116"/>
    </location>
</feature>
<comment type="caution">
    <text evidence="2">The sequence shown here is derived from an EMBL/GenBank/DDBJ whole genome shotgun (WGS) entry which is preliminary data.</text>
</comment>
<feature type="transmembrane region" description="Helical" evidence="1">
    <location>
        <begin position="6"/>
        <end position="21"/>
    </location>
</feature>
<dbReference type="Proteomes" id="UP000679179">
    <property type="component" value="Unassembled WGS sequence"/>
</dbReference>
<accession>A0A919VER2</accession>
<name>A0A919VER2_9CLOT</name>
<sequence length="150" mass="17700">MILNITLGFVIPWIFGIILYFKDKKTLLVVAPFHGLISYTVNEFGYHFNFWRLIPVHIHDDYTSLSTNIGLYPILGSYLIYYIQKKKNNPLIYIFIFTFITTVMEYVGFLTGLVTYGNGWNVGWTFLSYLLPYTVAYLYYKKLRKLGVFR</sequence>
<dbReference type="EMBL" id="BOPZ01000017">
    <property type="protein sequence ID" value="GIM29444.1"/>
    <property type="molecule type" value="Genomic_DNA"/>
</dbReference>
<gene>
    <name evidence="2" type="ORF">CPJCM30710_21100</name>
</gene>
<reference evidence="2" key="1">
    <citation type="submission" date="2021-03" db="EMBL/GenBank/DDBJ databases">
        <title>Taxonomic study of Clostridium polyendosporum from meadow-gley soil under rice.</title>
        <authorList>
            <person name="Kobayashi H."/>
            <person name="Tanizawa Y."/>
            <person name="Yagura M."/>
        </authorList>
    </citation>
    <scope>NUCLEOTIDE SEQUENCE</scope>
    <source>
        <strain evidence="2">JCM 30710</strain>
    </source>
</reference>
<evidence type="ECO:0000313" key="2">
    <source>
        <dbReference type="EMBL" id="GIM29444.1"/>
    </source>
</evidence>
<feature type="transmembrane region" description="Helical" evidence="1">
    <location>
        <begin position="122"/>
        <end position="140"/>
    </location>
</feature>
<keyword evidence="1" id="KW-0812">Transmembrane</keyword>
<proteinExistence type="predicted"/>
<evidence type="ECO:0000313" key="3">
    <source>
        <dbReference type="Proteomes" id="UP000679179"/>
    </source>
</evidence>
<keyword evidence="1" id="KW-1133">Transmembrane helix</keyword>
<dbReference type="NCBIfam" id="NF041644">
    <property type="entry name" value="CBO0543_fam"/>
    <property type="match status" value="1"/>
</dbReference>
<dbReference type="AlphaFoldDB" id="A0A919VER2"/>
<dbReference type="InterPro" id="IPR048147">
    <property type="entry name" value="CBO0543-like"/>
</dbReference>
<protein>
    <submittedName>
        <fullName evidence="2">Uncharacterized protein</fullName>
    </submittedName>
</protein>